<dbReference type="InterPro" id="IPR032675">
    <property type="entry name" value="LRR_dom_sf"/>
</dbReference>
<evidence type="ECO:0000256" key="9">
    <source>
        <dbReference type="ARBA" id="ARBA00023180"/>
    </source>
</evidence>
<dbReference type="PANTHER" id="PTHR48063">
    <property type="entry name" value="LRR RECEPTOR-LIKE KINASE"/>
    <property type="match status" value="1"/>
</dbReference>
<dbReference type="GO" id="GO:0016020">
    <property type="term" value="C:membrane"/>
    <property type="evidence" value="ECO:0007669"/>
    <property type="project" value="UniProtKB-SubCell"/>
</dbReference>
<keyword evidence="11" id="KW-1185">Reference proteome</keyword>
<keyword evidence="5" id="KW-0677">Repeat</keyword>
<dbReference type="Pfam" id="PF00560">
    <property type="entry name" value="LRR_1"/>
    <property type="match status" value="3"/>
</dbReference>
<comment type="caution">
    <text evidence="10">The sequence shown here is derived from an EMBL/GenBank/DDBJ whole genome shotgun (WGS) entry which is preliminary data.</text>
</comment>
<keyword evidence="7" id="KW-0472">Membrane</keyword>
<accession>A0A5N5F5U9</accession>
<dbReference type="OrthoDB" id="1747084at2759"/>
<comment type="subcellular location">
    <subcellularLocation>
        <location evidence="1">Membrane</location>
        <topology evidence="1">Single-pass type I membrane protein</topology>
    </subcellularLocation>
</comment>
<keyword evidence="8" id="KW-0675">Receptor</keyword>
<organism evidence="10 11">
    <name type="scientific">Pyrus ussuriensis x Pyrus communis</name>
    <dbReference type="NCBI Taxonomy" id="2448454"/>
    <lineage>
        <taxon>Eukaryota</taxon>
        <taxon>Viridiplantae</taxon>
        <taxon>Streptophyta</taxon>
        <taxon>Embryophyta</taxon>
        <taxon>Tracheophyta</taxon>
        <taxon>Spermatophyta</taxon>
        <taxon>Magnoliopsida</taxon>
        <taxon>eudicotyledons</taxon>
        <taxon>Gunneridae</taxon>
        <taxon>Pentapetalae</taxon>
        <taxon>rosids</taxon>
        <taxon>fabids</taxon>
        <taxon>Rosales</taxon>
        <taxon>Rosaceae</taxon>
        <taxon>Amygdaloideae</taxon>
        <taxon>Maleae</taxon>
        <taxon>Pyrus</taxon>
    </lineage>
</organism>
<evidence type="ECO:0000256" key="3">
    <source>
        <dbReference type="ARBA" id="ARBA00022692"/>
    </source>
</evidence>
<keyword evidence="4" id="KW-0732">Signal</keyword>
<keyword evidence="2" id="KW-0433">Leucine-rich repeat</keyword>
<dbReference type="PANTHER" id="PTHR48063:SF98">
    <property type="entry name" value="LRR RECEPTOR-LIKE SERINE_THREONINE-PROTEIN KINASE FLS2"/>
    <property type="match status" value="1"/>
</dbReference>
<evidence type="ECO:0000256" key="8">
    <source>
        <dbReference type="ARBA" id="ARBA00023170"/>
    </source>
</evidence>
<dbReference type="InterPro" id="IPR001611">
    <property type="entry name" value="Leu-rich_rpt"/>
</dbReference>
<protein>
    <submittedName>
        <fullName evidence="10">HB06p</fullName>
    </submittedName>
</protein>
<evidence type="ECO:0000313" key="11">
    <source>
        <dbReference type="Proteomes" id="UP000327157"/>
    </source>
</evidence>
<dbReference type="Proteomes" id="UP000327157">
    <property type="component" value="Chromosome 1"/>
</dbReference>
<keyword evidence="3" id="KW-0812">Transmembrane</keyword>
<reference evidence="10 11" key="3">
    <citation type="submission" date="2019-11" db="EMBL/GenBank/DDBJ databases">
        <title>A de novo genome assembly of a pear dwarfing rootstock.</title>
        <authorList>
            <person name="Wang F."/>
            <person name="Wang J."/>
            <person name="Li S."/>
            <person name="Zhang Y."/>
            <person name="Fang M."/>
            <person name="Ma L."/>
            <person name="Zhao Y."/>
            <person name="Jiang S."/>
        </authorList>
    </citation>
    <scope>NUCLEOTIDE SEQUENCE [LARGE SCALE GENOMIC DNA]</scope>
    <source>
        <strain evidence="10">S2</strain>
        <tissue evidence="10">Leaf</tissue>
    </source>
</reference>
<dbReference type="EMBL" id="SMOL01000768">
    <property type="protein sequence ID" value="KAB2598429.1"/>
    <property type="molecule type" value="Genomic_DNA"/>
</dbReference>
<evidence type="ECO:0000256" key="4">
    <source>
        <dbReference type="ARBA" id="ARBA00022729"/>
    </source>
</evidence>
<dbReference type="AlphaFoldDB" id="A0A5N5F5U9"/>
<sequence>MTNTPDVYKVLLMYDTYLDNVKLVTKGREAEYGWIMLRLVVIMDLSKNMISGEIPEELTSLHGLQSLNLSKNLLTGRIPSKLGNMKCLTFPSNLNLSCNNLMGEIPKSTQLQSLDHSCFIGNELCGAP</sequence>
<name>A0A5N5F5U9_9ROSA</name>
<keyword evidence="9" id="KW-0325">Glycoprotein</keyword>
<keyword evidence="6" id="KW-1133">Transmembrane helix</keyword>
<dbReference type="FunFam" id="3.80.10.10:FF:000383">
    <property type="entry name" value="Leucine-rich repeat receptor protein kinase EMS1"/>
    <property type="match status" value="1"/>
</dbReference>
<evidence type="ECO:0000256" key="5">
    <source>
        <dbReference type="ARBA" id="ARBA00022737"/>
    </source>
</evidence>
<evidence type="ECO:0000256" key="6">
    <source>
        <dbReference type="ARBA" id="ARBA00022989"/>
    </source>
</evidence>
<evidence type="ECO:0000256" key="7">
    <source>
        <dbReference type="ARBA" id="ARBA00023136"/>
    </source>
</evidence>
<evidence type="ECO:0000313" key="10">
    <source>
        <dbReference type="EMBL" id="KAB2598429.1"/>
    </source>
</evidence>
<reference evidence="11" key="2">
    <citation type="submission" date="2019-10" db="EMBL/GenBank/DDBJ databases">
        <title>A de novo genome assembly of a pear dwarfing rootstock.</title>
        <authorList>
            <person name="Wang F."/>
            <person name="Wang J."/>
            <person name="Li S."/>
            <person name="Zhang Y."/>
            <person name="Fang M."/>
            <person name="Ma L."/>
            <person name="Zhao Y."/>
            <person name="Jiang S."/>
        </authorList>
    </citation>
    <scope>NUCLEOTIDE SEQUENCE [LARGE SCALE GENOMIC DNA]</scope>
</reference>
<reference evidence="10 11" key="1">
    <citation type="submission" date="2019-09" db="EMBL/GenBank/DDBJ databases">
        <authorList>
            <person name="Ou C."/>
        </authorList>
    </citation>
    <scope>NUCLEOTIDE SEQUENCE [LARGE SCALE GENOMIC DNA]</scope>
    <source>
        <strain evidence="10">S2</strain>
        <tissue evidence="10">Leaf</tissue>
    </source>
</reference>
<gene>
    <name evidence="10" type="ORF">D8674_001349</name>
</gene>
<evidence type="ECO:0000256" key="2">
    <source>
        <dbReference type="ARBA" id="ARBA00022614"/>
    </source>
</evidence>
<dbReference type="InterPro" id="IPR046956">
    <property type="entry name" value="RLP23-like"/>
</dbReference>
<dbReference type="Gene3D" id="3.80.10.10">
    <property type="entry name" value="Ribonuclease Inhibitor"/>
    <property type="match status" value="1"/>
</dbReference>
<proteinExistence type="predicted"/>
<evidence type="ECO:0000256" key="1">
    <source>
        <dbReference type="ARBA" id="ARBA00004479"/>
    </source>
</evidence>
<dbReference type="SUPFAM" id="SSF52058">
    <property type="entry name" value="L domain-like"/>
    <property type="match status" value="1"/>
</dbReference>